<dbReference type="PANTHER" id="PTHR46743:SF2">
    <property type="entry name" value="TEICHOIC ACIDS EXPORT ATP-BINDING PROTEIN TAGH"/>
    <property type="match status" value="1"/>
</dbReference>
<gene>
    <name evidence="3" type="ORF">AAT16_09875</name>
    <name evidence="4" type="ORF">SAMN05216235_2489</name>
</gene>
<dbReference type="GO" id="GO:0005524">
    <property type="term" value="F:ATP binding"/>
    <property type="evidence" value="ECO:0007669"/>
    <property type="project" value="UniProtKB-KW"/>
</dbReference>
<reference evidence="3 5" key="1">
    <citation type="journal article" date="2015" name="Int. J. Syst. Evol. Microbiol.">
        <title>Complete genome sequence of Salinicoccus halodurans H3B36, isolated from the Qaidam Basin in China.</title>
        <authorList>
            <person name="Jiang K."/>
            <person name="Xue Y."/>
            <person name="Ma Y."/>
        </authorList>
    </citation>
    <scope>NUCLEOTIDE SEQUENCE [LARGE SCALE GENOMIC DNA]</scope>
    <source>
        <strain evidence="3 5">H3B36</strain>
    </source>
</reference>
<feature type="transmembrane region" description="Helical" evidence="1">
    <location>
        <begin position="282"/>
        <end position="301"/>
    </location>
</feature>
<evidence type="ECO:0000313" key="6">
    <source>
        <dbReference type="Proteomes" id="UP000183090"/>
    </source>
</evidence>
<dbReference type="SUPFAM" id="SSF52540">
    <property type="entry name" value="P-loop containing nucleoside triphosphate hydrolases"/>
    <property type="match status" value="1"/>
</dbReference>
<dbReference type="InterPro" id="IPR050683">
    <property type="entry name" value="Bact_Polysacc_Export_ATP-bd"/>
</dbReference>
<dbReference type="InterPro" id="IPR053990">
    <property type="entry name" value="TagH_C"/>
</dbReference>
<dbReference type="EMBL" id="CP011366">
    <property type="protein sequence ID" value="AKG74475.1"/>
    <property type="molecule type" value="Genomic_DNA"/>
</dbReference>
<reference evidence="4 6" key="3">
    <citation type="submission" date="2016-10" db="EMBL/GenBank/DDBJ databases">
        <authorList>
            <person name="Varghese N."/>
            <person name="Submissions S."/>
        </authorList>
    </citation>
    <scope>NUCLEOTIDE SEQUENCE [LARGE SCALE GENOMIC DNA]</scope>
    <source>
        <strain evidence="4 6">CGMCC 1.6501</strain>
    </source>
</reference>
<keyword evidence="5" id="KW-1185">Reference proteome</keyword>
<dbReference type="Proteomes" id="UP000183090">
    <property type="component" value="Unassembled WGS sequence"/>
</dbReference>
<evidence type="ECO:0000259" key="2">
    <source>
        <dbReference type="Pfam" id="PF22096"/>
    </source>
</evidence>
<evidence type="ECO:0000256" key="1">
    <source>
        <dbReference type="SAM" id="Phobius"/>
    </source>
</evidence>
<evidence type="ECO:0000313" key="3">
    <source>
        <dbReference type="EMBL" id="AKG74475.1"/>
    </source>
</evidence>
<dbReference type="Pfam" id="PF22096">
    <property type="entry name" value="TagH_C"/>
    <property type="match status" value="1"/>
</dbReference>
<keyword evidence="4" id="KW-0547">Nucleotide-binding</keyword>
<feature type="domain" description="Teichoic acid transporter subunit TagH C-terminal" evidence="2">
    <location>
        <begin position="392"/>
        <end position="498"/>
    </location>
</feature>
<dbReference type="AlphaFoldDB" id="A0A0F7D4M1"/>
<reference evidence="5" key="2">
    <citation type="submission" date="2015-04" db="EMBL/GenBank/DDBJ databases">
        <title>Complete genome sequence of Salinicoccus halodurans strain H3B36, isolated from the Qaidam basin of China.</title>
        <authorList>
            <person name="Ma Y."/>
            <person name="Jiang K."/>
            <person name="Xue Y."/>
        </authorList>
    </citation>
    <scope>NUCLEOTIDE SEQUENCE [LARGE SCALE GENOMIC DNA]</scope>
    <source>
        <strain evidence="5">H3B36</strain>
    </source>
</reference>
<proteinExistence type="predicted"/>
<keyword evidence="1" id="KW-0472">Membrane</keyword>
<evidence type="ECO:0000313" key="4">
    <source>
        <dbReference type="EMBL" id="SFK91068.1"/>
    </source>
</evidence>
<dbReference type="PANTHER" id="PTHR46743">
    <property type="entry name" value="TEICHOIC ACIDS EXPORT ATP-BINDING PROTEIN TAGH"/>
    <property type="match status" value="1"/>
</dbReference>
<dbReference type="OrthoDB" id="2385601at2"/>
<sequence>MHDIILLRALDLTYAKEPVKFKDRMLGRAEGLMLKDVTFHLYKGEVLGILSDYESLSYLKEVVSGTLDVSKGKIKTKSSILSLDVMDHIHHRHPVNIFVTELLDEYMGPDDVQNVIEELKEQPLFRKNWGTPVKDLTRREIALILIEMSKVADAEIIIYCNMYRHLTERDREMFKSAVNNQEKSERGILLLENDIEPVSMLANYFIWLSYGQIRYDGSVKKGVDTYNEYMRRKSQLKSVDEEVLFDLEWKQDVSEYARYKHSLQRLSRKQTGLIDGLNIRKIIISIVLLFMMLMSSIVIFMDISFTGSANTKQNQSVTVPDAESENERIYYALTAEDSMQFGEQVLSHLSLVEVDSNRGDGYTVIIGDSEYAADEESLIYFNPASLYPEVSFESLLPYTSEKFVDSYQFYTRYLGREASTVIDGFNLSSSDDRHASVSGFPVTYHFRNGYVFSMTIPASDINGLYEEHGLESKDVIFRLRDGGFMILDASNETWLYINQ</sequence>
<dbReference type="EMBL" id="FOTB01000005">
    <property type="protein sequence ID" value="SFK91068.1"/>
    <property type="molecule type" value="Genomic_DNA"/>
</dbReference>
<dbReference type="RefSeq" id="WP_046790657.1">
    <property type="nucleotide sequence ID" value="NZ_CP011366.1"/>
</dbReference>
<name>A0A0F7D4M1_9STAP</name>
<dbReference type="InterPro" id="IPR027417">
    <property type="entry name" value="P-loop_NTPase"/>
</dbReference>
<keyword evidence="4" id="KW-0067">ATP-binding</keyword>
<evidence type="ECO:0000313" key="5">
    <source>
        <dbReference type="Proteomes" id="UP000034029"/>
    </source>
</evidence>
<dbReference type="KEGG" id="shv:AAT16_09875"/>
<protein>
    <submittedName>
        <fullName evidence="4">Teichoic acid transport system ATP-binding protein</fullName>
    </submittedName>
</protein>
<keyword evidence="1" id="KW-0812">Transmembrane</keyword>
<dbReference type="Proteomes" id="UP000034029">
    <property type="component" value="Chromosome"/>
</dbReference>
<organism evidence="4 6">
    <name type="scientific">Salinicoccus halodurans</name>
    <dbReference type="NCBI Taxonomy" id="407035"/>
    <lineage>
        <taxon>Bacteria</taxon>
        <taxon>Bacillati</taxon>
        <taxon>Bacillota</taxon>
        <taxon>Bacilli</taxon>
        <taxon>Bacillales</taxon>
        <taxon>Staphylococcaceae</taxon>
        <taxon>Salinicoccus</taxon>
    </lineage>
</organism>
<accession>A0A0F7D4M1</accession>
<keyword evidence="1" id="KW-1133">Transmembrane helix</keyword>